<feature type="domain" description="J" evidence="2">
    <location>
        <begin position="3"/>
        <end position="68"/>
    </location>
</feature>
<keyword evidence="1" id="KW-0143">Chaperone</keyword>
<dbReference type="STRING" id="159291.SAMN05920897_102112"/>
<dbReference type="Proteomes" id="UP000186400">
    <property type="component" value="Unassembled WGS sequence"/>
</dbReference>
<sequence>MKDHYSVLGVSPDATPKEVRRAYRREVKAAHPDLHNGAVQSVERIKELVAAWETLGNPHRRAEYDRLRGYCRREERQEFNYPDFLRQRRDDPRSQARLIFYDLLHDNPEEALQIYSVFLATGDFDLARYLDREDFMDCAFLLAEEYESREEYLRAFELFAAIVRFEQHKPYFRHFMADVFDHLRHVLCFRLPSMEDPDTVLSCLYQAVDWDFSRKDRAFLYRIAAEMCLKKADRRGALRNVQRGLSLDPRLAGVRKIQQELGLSHAL</sequence>
<keyword evidence="4" id="KW-1185">Reference proteome</keyword>
<dbReference type="RefSeq" id="WP_076487661.1">
    <property type="nucleotide sequence ID" value="NZ_FTMS01000002.1"/>
</dbReference>
<evidence type="ECO:0000259" key="2">
    <source>
        <dbReference type="PROSITE" id="PS50076"/>
    </source>
</evidence>
<dbReference type="PROSITE" id="PS50076">
    <property type="entry name" value="DNAJ_2"/>
    <property type="match status" value="1"/>
</dbReference>
<dbReference type="SUPFAM" id="SSF46565">
    <property type="entry name" value="Chaperone J-domain"/>
    <property type="match status" value="1"/>
</dbReference>
<dbReference type="AlphaFoldDB" id="A0A1N6P3H3"/>
<organism evidence="3 4">
    <name type="scientific">Alkalispirochaeta americana</name>
    <dbReference type="NCBI Taxonomy" id="159291"/>
    <lineage>
        <taxon>Bacteria</taxon>
        <taxon>Pseudomonadati</taxon>
        <taxon>Spirochaetota</taxon>
        <taxon>Spirochaetia</taxon>
        <taxon>Spirochaetales</taxon>
        <taxon>Spirochaetaceae</taxon>
        <taxon>Alkalispirochaeta</taxon>
    </lineage>
</organism>
<dbReference type="InterPro" id="IPR011990">
    <property type="entry name" value="TPR-like_helical_dom_sf"/>
</dbReference>
<dbReference type="InterPro" id="IPR036869">
    <property type="entry name" value="J_dom_sf"/>
</dbReference>
<dbReference type="CDD" id="cd06257">
    <property type="entry name" value="DnaJ"/>
    <property type="match status" value="1"/>
</dbReference>
<dbReference type="Gene3D" id="1.25.40.10">
    <property type="entry name" value="Tetratricopeptide repeat domain"/>
    <property type="match status" value="1"/>
</dbReference>
<dbReference type="Pfam" id="PF00226">
    <property type="entry name" value="DnaJ"/>
    <property type="match status" value="1"/>
</dbReference>
<dbReference type="InterPro" id="IPR001623">
    <property type="entry name" value="DnaJ_domain"/>
</dbReference>
<proteinExistence type="predicted"/>
<evidence type="ECO:0000313" key="4">
    <source>
        <dbReference type="Proteomes" id="UP000186400"/>
    </source>
</evidence>
<dbReference type="GO" id="GO:0042026">
    <property type="term" value="P:protein refolding"/>
    <property type="evidence" value="ECO:0007669"/>
    <property type="project" value="TreeGrafter"/>
</dbReference>
<dbReference type="PRINTS" id="PR00625">
    <property type="entry name" value="JDOMAIN"/>
</dbReference>
<protein>
    <submittedName>
        <fullName evidence="3">DnaJ domain-containing protein</fullName>
    </submittedName>
</protein>
<dbReference type="GO" id="GO:0005737">
    <property type="term" value="C:cytoplasm"/>
    <property type="evidence" value="ECO:0007669"/>
    <property type="project" value="TreeGrafter"/>
</dbReference>
<dbReference type="SMART" id="SM00271">
    <property type="entry name" value="DnaJ"/>
    <property type="match status" value="1"/>
</dbReference>
<reference evidence="3 4" key="1">
    <citation type="submission" date="2017-01" db="EMBL/GenBank/DDBJ databases">
        <authorList>
            <person name="Mah S.A."/>
            <person name="Swanson W.J."/>
            <person name="Moy G.W."/>
            <person name="Vacquier V.D."/>
        </authorList>
    </citation>
    <scope>NUCLEOTIDE SEQUENCE [LARGE SCALE GENOMIC DNA]</scope>
    <source>
        <strain evidence="3 4">ASpG1</strain>
    </source>
</reference>
<evidence type="ECO:0000313" key="3">
    <source>
        <dbReference type="EMBL" id="SIP98948.1"/>
    </source>
</evidence>
<dbReference type="PANTHER" id="PTHR43096">
    <property type="entry name" value="DNAJ HOMOLOG 1, MITOCHONDRIAL-RELATED"/>
    <property type="match status" value="1"/>
</dbReference>
<dbReference type="Gene3D" id="1.10.287.110">
    <property type="entry name" value="DnaJ domain"/>
    <property type="match status" value="1"/>
</dbReference>
<accession>A0A1N6P3H3</accession>
<name>A0A1N6P3H3_9SPIO</name>
<dbReference type="GO" id="GO:0051082">
    <property type="term" value="F:unfolded protein binding"/>
    <property type="evidence" value="ECO:0007669"/>
    <property type="project" value="TreeGrafter"/>
</dbReference>
<dbReference type="EMBL" id="FTMS01000002">
    <property type="protein sequence ID" value="SIP98948.1"/>
    <property type="molecule type" value="Genomic_DNA"/>
</dbReference>
<dbReference type="OrthoDB" id="7822896at2"/>
<evidence type="ECO:0000256" key="1">
    <source>
        <dbReference type="ARBA" id="ARBA00023186"/>
    </source>
</evidence>
<dbReference type="PANTHER" id="PTHR43096:SF52">
    <property type="entry name" value="DNAJ HOMOLOG 1, MITOCHONDRIAL-RELATED"/>
    <property type="match status" value="1"/>
</dbReference>
<gene>
    <name evidence="3" type="ORF">SAMN05920897_102112</name>
</gene>